<dbReference type="Gene3D" id="1.25.40.20">
    <property type="entry name" value="Ankyrin repeat-containing domain"/>
    <property type="match status" value="1"/>
</dbReference>
<dbReference type="Pfam" id="PF12796">
    <property type="entry name" value="Ank_2"/>
    <property type="match status" value="1"/>
</dbReference>
<dbReference type="PROSITE" id="PS50082">
    <property type="entry name" value="WD_REPEATS_2"/>
    <property type="match status" value="1"/>
</dbReference>
<accession>A0A8H6QXI0</accession>
<evidence type="ECO:0000313" key="6">
    <source>
        <dbReference type="EMBL" id="KAF7181194.1"/>
    </source>
</evidence>
<gene>
    <name evidence="6" type="ORF">CNMCM7691_000323</name>
</gene>
<feature type="repeat" description="WD" evidence="3">
    <location>
        <begin position="657"/>
        <end position="698"/>
    </location>
</feature>
<dbReference type="PROSITE" id="PS50088">
    <property type="entry name" value="ANK_REPEAT"/>
    <property type="match status" value="1"/>
</dbReference>
<evidence type="ECO:0008006" key="8">
    <source>
        <dbReference type="Google" id="ProtNLM"/>
    </source>
</evidence>
<evidence type="ECO:0000256" key="2">
    <source>
        <dbReference type="PROSITE-ProRule" id="PRU00023"/>
    </source>
</evidence>
<dbReference type="PROSITE" id="PS50294">
    <property type="entry name" value="WD_REPEATS_REGION"/>
    <property type="match status" value="1"/>
</dbReference>
<evidence type="ECO:0000259" key="4">
    <source>
        <dbReference type="Pfam" id="PF22939"/>
    </source>
</evidence>
<evidence type="ECO:0000256" key="3">
    <source>
        <dbReference type="PROSITE-ProRule" id="PRU00221"/>
    </source>
</evidence>
<dbReference type="PANTHER" id="PTHR10039:SF14">
    <property type="entry name" value="NACHT DOMAIN-CONTAINING PROTEIN"/>
    <property type="match status" value="1"/>
</dbReference>
<dbReference type="SUPFAM" id="SSF48403">
    <property type="entry name" value="Ankyrin repeat"/>
    <property type="match status" value="1"/>
</dbReference>
<dbReference type="InterPro" id="IPR002110">
    <property type="entry name" value="Ankyrin_rpt"/>
</dbReference>
<organism evidence="6 7">
    <name type="scientific">Aspergillus felis</name>
    <dbReference type="NCBI Taxonomy" id="1287682"/>
    <lineage>
        <taxon>Eukaryota</taxon>
        <taxon>Fungi</taxon>
        <taxon>Dikarya</taxon>
        <taxon>Ascomycota</taxon>
        <taxon>Pezizomycotina</taxon>
        <taxon>Eurotiomycetes</taxon>
        <taxon>Eurotiomycetidae</taxon>
        <taxon>Eurotiales</taxon>
        <taxon>Aspergillaceae</taxon>
        <taxon>Aspergillus</taxon>
        <taxon>Aspergillus subgen. Fumigati</taxon>
    </lineage>
</organism>
<dbReference type="SMART" id="SM00320">
    <property type="entry name" value="WD40"/>
    <property type="match status" value="1"/>
</dbReference>
<reference evidence="6" key="1">
    <citation type="submission" date="2020-06" db="EMBL/GenBank/DDBJ databases">
        <title>Draft genome sequences of strains closely related to Aspergillus parafelis and Aspergillus hiratsukae.</title>
        <authorList>
            <person name="Dos Santos R.A.C."/>
            <person name="Rivero-Menendez O."/>
            <person name="Steenwyk J.L."/>
            <person name="Mead M.E."/>
            <person name="Goldman G.H."/>
            <person name="Alastruey-Izquierdo A."/>
            <person name="Rokas A."/>
        </authorList>
    </citation>
    <scope>NUCLEOTIDE SEQUENCE</scope>
    <source>
        <strain evidence="6">CNM-CM7691</strain>
    </source>
</reference>
<dbReference type="Gene3D" id="2.130.10.10">
    <property type="entry name" value="YVTN repeat-like/Quinoprotein amine dehydrogenase"/>
    <property type="match status" value="1"/>
</dbReference>
<keyword evidence="3" id="KW-0853">WD repeat</keyword>
<name>A0A8H6QXI0_9EURO</name>
<protein>
    <recommendedName>
        <fullName evidence="8">NWD NACHT-NTPase N-terminal domain-containing protein</fullName>
    </recommendedName>
</protein>
<evidence type="ECO:0000256" key="1">
    <source>
        <dbReference type="ARBA" id="ARBA00022737"/>
    </source>
</evidence>
<evidence type="ECO:0000313" key="7">
    <source>
        <dbReference type="Proteomes" id="UP000641853"/>
    </source>
</evidence>
<dbReference type="InterPro" id="IPR056884">
    <property type="entry name" value="NPHP3-like_N"/>
</dbReference>
<dbReference type="InterPro" id="IPR054471">
    <property type="entry name" value="GPIID_WHD"/>
</dbReference>
<dbReference type="Pfam" id="PF00400">
    <property type="entry name" value="WD40"/>
    <property type="match status" value="1"/>
</dbReference>
<dbReference type="Pfam" id="PF22939">
    <property type="entry name" value="WHD_GPIID"/>
    <property type="match status" value="1"/>
</dbReference>
<dbReference type="InterPro" id="IPR036322">
    <property type="entry name" value="WD40_repeat_dom_sf"/>
</dbReference>
<keyword evidence="2" id="KW-0040">ANK repeat</keyword>
<keyword evidence="1" id="KW-0677">Repeat</keyword>
<keyword evidence="7" id="KW-1185">Reference proteome</keyword>
<dbReference type="Proteomes" id="UP000641853">
    <property type="component" value="Unassembled WGS sequence"/>
</dbReference>
<dbReference type="SMART" id="SM00248">
    <property type="entry name" value="ANK"/>
    <property type="match status" value="1"/>
</dbReference>
<feature type="repeat" description="ANK" evidence="2">
    <location>
        <begin position="590"/>
        <end position="614"/>
    </location>
</feature>
<dbReference type="InterPro" id="IPR001680">
    <property type="entry name" value="WD40_rpt"/>
</dbReference>
<dbReference type="AlphaFoldDB" id="A0A8H6QXI0"/>
<feature type="domain" description="GPI inositol-deacylase winged helix" evidence="4">
    <location>
        <begin position="365"/>
        <end position="446"/>
    </location>
</feature>
<dbReference type="InterPro" id="IPR015943">
    <property type="entry name" value="WD40/YVTN_repeat-like_dom_sf"/>
</dbReference>
<dbReference type="PANTHER" id="PTHR10039">
    <property type="entry name" value="AMELOGENIN"/>
    <property type="match status" value="1"/>
</dbReference>
<comment type="caution">
    <text evidence="6">The sequence shown here is derived from an EMBL/GenBank/DDBJ whole genome shotgun (WGS) entry which is preliminary data.</text>
</comment>
<dbReference type="Pfam" id="PF24883">
    <property type="entry name" value="NPHP3_N"/>
    <property type="match status" value="1"/>
</dbReference>
<proteinExistence type="predicted"/>
<feature type="domain" description="Nephrocystin 3-like N-terminal" evidence="5">
    <location>
        <begin position="204"/>
        <end position="283"/>
    </location>
</feature>
<sequence>MHLAKLYSYIIDYQARVICHLSSAQLDRAWQNVTDENGKDIDPLLQEELRKNRDSQLQEMQKSTTNLDEIRRILQQTARTYEDQKERDLLRALASAFSDSSRDNNLSGKGVSGVEAYKNFNPRRVPGTCEWFFNNDRFRKWRDSGTSGLLSVRQVLDVASPSCRELSSMRDDCRRTSLRRQSVTSFASTEINVDPSGTLIGNALSSYNKHGDTLTGNFYELWKILKNCARSPGAGEIICVLDALDECSKDDRSEIINSLRLFFSQPDQLSKAPSTLRFLVTSRPEDDIKRDLGAFPATATYMHFDGDDKSAELRREIDLVIDAKVGELPEGFNNQRARRRETTVSPPSKVSEAYEEILNRGQDSAKTRTLLQIVLAAARPLTIDEANYALTLAVEEERFNSHKDLEAARWQTDFKAVVKNLCGLFITVHGPELSFIHQTAREFLTAAPEPNSKWKWKGCFNMPKSHSTISRSCLYYLLLPDIVTPVEDTDDPRYPFFPYAASHWPLHYSLQQFCDAGIGSDKEISALALSLCETGSKRYKAWSAIYASKTYEFSQYARSLTIISYFGFGPAVKLLLETGKVDVDSMDSEYGRTPLSWAAQNGREAVVKLLLETGKADVNSKDKSGRTPLSWAAQNGANRAWTVRLWDAATGSLQLTLEGHSGLVWTVAFSPNSRLLASSSWDKTVRLRDTVKGSMQETLSTAGRLLNSTFLKMVHTSAPT</sequence>
<evidence type="ECO:0000259" key="5">
    <source>
        <dbReference type="Pfam" id="PF24883"/>
    </source>
</evidence>
<dbReference type="InterPro" id="IPR036770">
    <property type="entry name" value="Ankyrin_rpt-contain_sf"/>
</dbReference>
<dbReference type="PROSITE" id="PS50297">
    <property type="entry name" value="ANK_REP_REGION"/>
    <property type="match status" value="1"/>
</dbReference>
<dbReference type="SUPFAM" id="SSF50978">
    <property type="entry name" value="WD40 repeat-like"/>
    <property type="match status" value="1"/>
</dbReference>
<dbReference type="EMBL" id="JACBAG010001820">
    <property type="protein sequence ID" value="KAF7181194.1"/>
    <property type="molecule type" value="Genomic_DNA"/>
</dbReference>